<feature type="transmembrane region" description="Helical" evidence="1">
    <location>
        <begin position="12"/>
        <end position="32"/>
    </location>
</feature>
<dbReference type="Proteomes" id="UP000032702">
    <property type="component" value="Unassembled WGS sequence"/>
</dbReference>
<sequence length="195" mass="22042">MKNVNFQNVKAAFYLFMIAGAFGGFDVLYYHIYTHRLYRQPSAIWENVTHFTRALLFAVFFTLIVHVRAAGAWWWLYPAIIAIEFVNTMLDTILEPASRKSLGGLPTGEYILHVFLSLVTGAALACMLFDSQALLSEPTSLTWYTLDLPESLIFGSYMSTVAAVGFFLFESTSFLKQLSQRMRRQPAVDMAVKPA</sequence>
<evidence type="ECO:0000313" key="2">
    <source>
        <dbReference type="EMBL" id="EAU67734.1"/>
    </source>
</evidence>
<protein>
    <submittedName>
        <fullName evidence="2">Uncharacterized protein</fullName>
    </submittedName>
</protein>
<dbReference type="AlphaFoldDB" id="Q096P8"/>
<keyword evidence="1" id="KW-0472">Membrane</keyword>
<evidence type="ECO:0000313" key="3">
    <source>
        <dbReference type="Proteomes" id="UP000032702"/>
    </source>
</evidence>
<feature type="transmembrane region" description="Helical" evidence="1">
    <location>
        <begin position="110"/>
        <end position="134"/>
    </location>
</feature>
<keyword evidence="1" id="KW-0812">Transmembrane</keyword>
<proteinExistence type="predicted"/>
<keyword evidence="1" id="KW-1133">Transmembrane helix</keyword>
<organism evidence="2 3">
    <name type="scientific">Stigmatella aurantiaca (strain DW4/3-1)</name>
    <dbReference type="NCBI Taxonomy" id="378806"/>
    <lineage>
        <taxon>Bacteria</taxon>
        <taxon>Pseudomonadati</taxon>
        <taxon>Myxococcota</taxon>
        <taxon>Myxococcia</taxon>
        <taxon>Myxococcales</taxon>
        <taxon>Cystobacterineae</taxon>
        <taxon>Archangiaceae</taxon>
        <taxon>Stigmatella</taxon>
    </lineage>
</organism>
<comment type="caution">
    <text evidence="2">The sequence shown here is derived from an EMBL/GenBank/DDBJ whole genome shotgun (WGS) entry which is preliminary data.</text>
</comment>
<feature type="transmembrane region" description="Helical" evidence="1">
    <location>
        <begin position="154"/>
        <end position="175"/>
    </location>
</feature>
<name>Q096P8_STIAD</name>
<dbReference type="EMBL" id="AAMD01000028">
    <property type="protein sequence ID" value="EAU67734.1"/>
    <property type="molecule type" value="Genomic_DNA"/>
</dbReference>
<feature type="transmembrane region" description="Helical" evidence="1">
    <location>
        <begin position="44"/>
        <end position="66"/>
    </location>
</feature>
<reference evidence="2 3" key="1">
    <citation type="submission" date="2006-04" db="EMBL/GenBank/DDBJ databases">
        <authorList>
            <person name="Nierman W.C."/>
        </authorList>
    </citation>
    <scope>NUCLEOTIDE SEQUENCE [LARGE SCALE GENOMIC DNA]</scope>
    <source>
        <strain evidence="2 3">DW4/3-1</strain>
    </source>
</reference>
<gene>
    <name evidence="2" type="ORF">STIAU_0476</name>
</gene>
<evidence type="ECO:0000256" key="1">
    <source>
        <dbReference type="SAM" id="Phobius"/>
    </source>
</evidence>
<accession>Q096P8</accession>